<protein>
    <recommendedName>
        <fullName evidence="7">Protein kinase domain-containing protein</fullName>
    </recommendedName>
</protein>
<dbReference type="InterPro" id="IPR001810">
    <property type="entry name" value="F-box_dom"/>
</dbReference>
<sequence>MGNINSFWYYEPNKCSKCLRSGTLLEPITPCVRCRHYLCVHCSKSVPLSPCGTSWPILRLAYLSSRAPRCCFSCGSPLLSLNDEILRYIMLFLTYKNQDRLLRVCTRFHSVLLLPYEYVKNIEEKYIWKDPHDILYASRRSIILRGVDRLTGAIHALKLIPKSQMLSRRLWQRLQQCIDIRRAASAYSEFFVTFHGAFQTRDFIVLVMDLLPSEKYQSLSSIIQCGKLTETKSRLIIARLLEAVRCLHDELHVVHRELSLDAVFVARDNFEDVHVLHFHYARFLKPSPHSSYLQEIQRQQQLQKQTEASSCLVPNSVGFGNEDREAPSMTALLHVKQFSKPPPLSLPQDFGLLRKAGFYAKLARDREAQLQEAATRSQGFSHSTFETQRYCGSTVNNITSVSGTVLEFTEGDATIPFSMSPKRQPNPTEATLALMRKKCSNGNDNNTLIFSDNDDDNNSITTLSPPLYPAAAATDGDNTNININNNINNNDINNNNNNNNENTEEDNDDDFLIVATPRASATYAAPELSAALCSQSIVPSLTIRAVDVKKWDVFAIGGIFYRLLASSLHDHDNSLQCPDWDILSAVISRESIVLLLSLMHFEPSCRASCREALKILCEQFGDYTPESVQ</sequence>
<dbReference type="Proteomes" id="UP000192257">
    <property type="component" value="Unassembled WGS sequence"/>
</dbReference>
<dbReference type="GO" id="GO:0005524">
    <property type="term" value="F:ATP binding"/>
    <property type="evidence" value="ECO:0007669"/>
    <property type="project" value="UniProtKB-KW"/>
</dbReference>
<evidence type="ECO:0000259" key="7">
    <source>
        <dbReference type="PROSITE" id="PS50011"/>
    </source>
</evidence>
<reference evidence="8 9" key="1">
    <citation type="submission" date="2017-03" db="EMBL/GenBank/DDBJ databases">
        <title>An alternative strategy for trypanosome survival in the mammalian bloodstream revealed through genome and transcriptome analysis of the ubiquitous bovine parasite Trypanosoma (Megatrypanum) theileri.</title>
        <authorList>
            <person name="Kelly S."/>
            <person name="Ivens A."/>
            <person name="Mott A."/>
            <person name="O'Neill E."/>
            <person name="Emms D."/>
            <person name="Macleod O."/>
            <person name="Voorheis P."/>
            <person name="Matthews J."/>
            <person name="Matthews K."/>
            <person name="Carrington M."/>
        </authorList>
    </citation>
    <scope>NUCLEOTIDE SEQUENCE [LARGE SCALE GENOMIC DNA]</scope>
    <source>
        <strain evidence="8">Edinburgh</strain>
    </source>
</reference>
<feature type="region of interest" description="Disordered" evidence="6">
    <location>
        <begin position="487"/>
        <end position="506"/>
    </location>
</feature>
<feature type="compositionally biased region" description="Low complexity" evidence="6">
    <location>
        <begin position="487"/>
        <end position="501"/>
    </location>
</feature>
<dbReference type="InterPro" id="IPR036047">
    <property type="entry name" value="F-box-like_dom_sf"/>
</dbReference>
<dbReference type="InterPro" id="IPR011009">
    <property type="entry name" value="Kinase-like_dom_sf"/>
</dbReference>
<keyword evidence="4" id="KW-0418">Kinase</keyword>
<dbReference type="SUPFAM" id="SSF56112">
    <property type="entry name" value="Protein kinase-like (PK-like)"/>
    <property type="match status" value="1"/>
</dbReference>
<dbReference type="GeneID" id="39985626"/>
<dbReference type="STRING" id="67003.A0A1X0NWA3"/>
<dbReference type="RefSeq" id="XP_028882829.1">
    <property type="nucleotide sequence ID" value="XM_029025846.1"/>
</dbReference>
<accession>A0A1X0NWA3</accession>
<keyword evidence="2" id="KW-0808">Transferase</keyword>
<dbReference type="PROSITE" id="PS50011">
    <property type="entry name" value="PROTEIN_KINASE_DOM"/>
    <property type="match status" value="1"/>
</dbReference>
<evidence type="ECO:0000256" key="6">
    <source>
        <dbReference type="SAM" id="MobiDB-lite"/>
    </source>
</evidence>
<dbReference type="Gene3D" id="1.10.510.10">
    <property type="entry name" value="Transferase(Phosphotransferase) domain 1"/>
    <property type="match status" value="1"/>
</dbReference>
<comment type="caution">
    <text evidence="8">The sequence shown here is derived from an EMBL/GenBank/DDBJ whole genome shotgun (WGS) entry which is preliminary data.</text>
</comment>
<evidence type="ECO:0000256" key="3">
    <source>
        <dbReference type="ARBA" id="ARBA00022741"/>
    </source>
</evidence>
<evidence type="ECO:0000256" key="4">
    <source>
        <dbReference type="ARBA" id="ARBA00022777"/>
    </source>
</evidence>
<dbReference type="AlphaFoldDB" id="A0A1X0NWA3"/>
<dbReference type="SUPFAM" id="SSF81383">
    <property type="entry name" value="F-box domain"/>
    <property type="match status" value="1"/>
</dbReference>
<evidence type="ECO:0000256" key="5">
    <source>
        <dbReference type="ARBA" id="ARBA00022840"/>
    </source>
</evidence>
<keyword evidence="1" id="KW-0723">Serine/threonine-protein kinase</keyword>
<dbReference type="GO" id="GO:0005634">
    <property type="term" value="C:nucleus"/>
    <property type="evidence" value="ECO:0007669"/>
    <property type="project" value="TreeGrafter"/>
</dbReference>
<dbReference type="Gene3D" id="3.30.200.20">
    <property type="entry name" value="Phosphorylase Kinase, domain 1"/>
    <property type="match status" value="1"/>
</dbReference>
<dbReference type="PANTHER" id="PTHR24345">
    <property type="entry name" value="SERINE/THREONINE-PROTEIN KINASE PLK"/>
    <property type="match status" value="1"/>
</dbReference>
<keyword evidence="3" id="KW-0547">Nucleotide-binding</keyword>
<organism evidence="8 9">
    <name type="scientific">Trypanosoma theileri</name>
    <dbReference type="NCBI Taxonomy" id="67003"/>
    <lineage>
        <taxon>Eukaryota</taxon>
        <taxon>Discoba</taxon>
        <taxon>Euglenozoa</taxon>
        <taxon>Kinetoplastea</taxon>
        <taxon>Metakinetoplastina</taxon>
        <taxon>Trypanosomatida</taxon>
        <taxon>Trypanosomatidae</taxon>
        <taxon>Trypanosoma</taxon>
    </lineage>
</organism>
<dbReference type="VEuPathDB" id="TriTrypDB:TM35_000151940"/>
<dbReference type="GO" id="GO:0004674">
    <property type="term" value="F:protein serine/threonine kinase activity"/>
    <property type="evidence" value="ECO:0007669"/>
    <property type="project" value="UniProtKB-KW"/>
</dbReference>
<name>A0A1X0NWA3_9TRYP</name>
<evidence type="ECO:0000256" key="1">
    <source>
        <dbReference type="ARBA" id="ARBA00022527"/>
    </source>
</evidence>
<dbReference type="Pfam" id="PF00069">
    <property type="entry name" value="Pkinase"/>
    <property type="match status" value="1"/>
</dbReference>
<dbReference type="Pfam" id="PF00646">
    <property type="entry name" value="F-box"/>
    <property type="match status" value="1"/>
</dbReference>
<dbReference type="PANTHER" id="PTHR24345:SF91">
    <property type="entry name" value="SERINE_THREONINE-PROTEIN KINASE PLK4"/>
    <property type="match status" value="1"/>
</dbReference>
<evidence type="ECO:0000313" key="9">
    <source>
        <dbReference type="Proteomes" id="UP000192257"/>
    </source>
</evidence>
<dbReference type="OrthoDB" id="243998at2759"/>
<keyword evidence="9" id="KW-1185">Reference proteome</keyword>
<evidence type="ECO:0000313" key="8">
    <source>
        <dbReference type="EMBL" id="ORC88763.1"/>
    </source>
</evidence>
<gene>
    <name evidence="8" type="ORF">TM35_000151940</name>
</gene>
<feature type="domain" description="Protein kinase" evidence="7">
    <location>
        <begin position="129"/>
        <end position="621"/>
    </location>
</feature>
<keyword evidence="5" id="KW-0067">ATP-binding</keyword>
<dbReference type="InterPro" id="IPR000719">
    <property type="entry name" value="Prot_kinase_dom"/>
</dbReference>
<dbReference type="EMBL" id="NBCO01000015">
    <property type="protein sequence ID" value="ORC88763.1"/>
    <property type="molecule type" value="Genomic_DNA"/>
</dbReference>
<evidence type="ECO:0000256" key="2">
    <source>
        <dbReference type="ARBA" id="ARBA00022679"/>
    </source>
</evidence>
<dbReference type="SMART" id="SM00220">
    <property type="entry name" value="S_TKc"/>
    <property type="match status" value="1"/>
</dbReference>
<proteinExistence type="predicted"/>